<reference evidence="2 3" key="1">
    <citation type="submission" date="2021-03" db="EMBL/GenBank/DDBJ databases">
        <title>Streptomyces strains.</title>
        <authorList>
            <person name="Lund M.B."/>
            <person name="Toerring T."/>
        </authorList>
    </citation>
    <scope>NUCLEOTIDE SEQUENCE [LARGE SCALE GENOMIC DNA]</scope>
    <source>
        <strain evidence="2 3">KCC S-1010</strain>
    </source>
</reference>
<evidence type="ECO:0000259" key="1">
    <source>
        <dbReference type="SMART" id="SM00421"/>
    </source>
</evidence>
<organism evidence="2 3">
    <name type="scientific">Streptomyces griseocarneus</name>
    <dbReference type="NCBI Taxonomy" id="51201"/>
    <lineage>
        <taxon>Bacteria</taxon>
        <taxon>Bacillati</taxon>
        <taxon>Actinomycetota</taxon>
        <taxon>Actinomycetes</taxon>
        <taxon>Kitasatosporales</taxon>
        <taxon>Streptomycetaceae</taxon>
        <taxon>Streptomyces</taxon>
    </lineage>
</organism>
<dbReference type="RefSeq" id="WP_179199093.1">
    <property type="nucleotide sequence ID" value="NZ_CP071595.1"/>
</dbReference>
<feature type="domain" description="HTH luxR-type" evidence="1">
    <location>
        <begin position="163"/>
        <end position="220"/>
    </location>
</feature>
<sequence>MLGAMGLNAIRQTAQGEWPSERGAVEVVTGGEAVARRLARLRRGAAEEVCAMLTGRPWGLTERPWTGVPDDAGAVPHRTVVEHATAELGAHSGGLRVVDRIPAELVIADRGTALLLLASGTAESAALLVRSGPLLDALVDLFEDVWHEGRPPLPAAPGTTRAPAGPDAADLRILWLLLEGLTDASVAKQLGLGLRTVQRRVKGLMELAGVTTRLQLGRHAAEHGWTERR</sequence>
<protein>
    <submittedName>
        <fullName evidence="2">LuxR family transcriptional regulator</fullName>
    </submittedName>
</protein>
<dbReference type="InterPro" id="IPR000792">
    <property type="entry name" value="Tscrpt_reg_LuxR_C"/>
</dbReference>
<gene>
    <name evidence="2" type="ORF">J3S04_06110</name>
</gene>
<dbReference type="SUPFAM" id="SSF46894">
    <property type="entry name" value="C-terminal effector domain of the bipartite response regulators"/>
    <property type="match status" value="1"/>
</dbReference>
<dbReference type="Proteomes" id="UP000671836">
    <property type="component" value="Chromosome"/>
</dbReference>
<dbReference type="SMART" id="SM00421">
    <property type="entry name" value="HTH_LUXR"/>
    <property type="match status" value="1"/>
</dbReference>
<dbReference type="InterPro" id="IPR036388">
    <property type="entry name" value="WH-like_DNA-bd_sf"/>
</dbReference>
<dbReference type="EMBL" id="CP071595">
    <property type="protein sequence ID" value="QSY50529.1"/>
    <property type="molecule type" value="Genomic_DNA"/>
</dbReference>
<proteinExistence type="predicted"/>
<dbReference type="InterPro" id="IPR016032">
    <property type="entry name" value="Sig_transdc_resp-reg_C-effctor"/>
</dbReference>
<name>A0ABX7RUC7_9ACTN</name>
<evidence type="ECO:0000313" key="3">
    <source>
        <dbReference type="Proteomes" id="UP000671836"/>
    </source>
</evidence>
<dbReference type="Gene3D" id="1.10.10.10">
    <property type="entry name" value="Winged helix-like DNA-binding domain superfamily/Winged helix DNA-binding domain"/>
    <property type="match status" value="1"/>
</dbReference>
<accession>A0ABX7RUC7</accession>
<keyword evidence="3" id="KW-1185">Reference proteome</keyword>
<evidence type="ECO:0000313" key="2">
    <source>
        <dbReference type="EMBL" id="QSY50529.1"/>
    </source>
</evidence>